<keyword evidence="3" id="KW-1185">Reference proteome</keyword>
<proteinExistence type="predicted"/>
<feature type="region of interest" description="Disordered" evidence="1">
    <location>
        <begin position="102"/>
        <end position="142"/>
    </location>
</feature>
<comment type="caution">
    <text evidence="2">The sequence shown here is derived from an EMBL/GenBank/DDBJ whole genome shotgun (WGS) entry which is preliminary data.</text>
</comment>
<dbReference type="AlphaFoldDB" id="A0A9P8WMK8"/>
<sequence length="425" mass="47908">MSSRSPSPNTPGGRLGMLSENTHPNILTPGAANNDVVYLRTNDEHKYAILKNVSDEGDTHLKTALSVSLSDATEKKDTQALVDLGHNERLAEHVCTKILSSDTGSLDKARRSRPFSWDPIPRPVQDSPSEVETSPINSNLQEDDGIHESQTIASVPNETPPEPKTLGGLVTQASHDRAERVKVFGRMQAMICFAAFSNGFIDKIPSRPSWYNWEYSGRRLWNMLRKEQRLLSKKIDEDMYLFYDSVKDDDLILNRAPPGANASLRWRLVKFIWSIIREEILDYEGKAWAEDLEARTVKHIHGAVRPFLNDETNQKQMSHAVLEATKLATRLRGLLKSNNTTWYELRLPPNLDGTCVGDGTRAHVQYVCLDGKNAYSEGRKIYGTVFDALVRHVRNADYTISIDVECPAMVADYCPQEQEDKSAYY</sequence>
<feature type="region of interest" description="Disordered" evidence="1">
    <location>
        <begin position="153"/>
        <end position="172"/>
    </location>
</feature>
<reference evidence="2 3" key="1">
    <citation type="journal article" date="2021" name="Nat. Commun.">
        <title>Genetic determinants of endophytism in the Arabidopsis root mycobiome.</title>
        <authorList>
            <person name="Mesny F."/>
            <person name="Miyauchi S."/>
            <person name="Thiergart T."/>
            <person name="Pickel B."/>
            <person name="Atanasova L."/>
            <person name="Karlsson M."/>
            <person name="Huettel B."/>
            <person name="Barry K.W."/>
            <person name="Haridas S."/>
            <person name="Chen C."/>
            <person name="Bauer D."/>
            <person name="Andreopoulos W."/>
            <person name="Pangilinan J."/>
            <person name="LaButti K."/>
            <person name="Riley R."/>
            <person name="Lipzen A."/>
            <person name="Clum A."/>
            <person name="Drula E."/>
            <person name="Henrissat B."/>
            <person name="Kohler A."/>
            <person name="Grigoriev I.V."/>
            <person name="Martin F.M."/>
            <person name="Hacquard S."/>
        </authorList>
    </citation>
    <scope>NUCLEOTIDE SEQUENCE [LARGE SCALE GENOMIC DNA]</scope>
    <source>
        <strain evidence="2 3">MPI-CAGE-CH-0241</strain>
    </source>
</reference>
<dbReference type="OrthoDB" id="10554801at2759"/>
<evidence type="ECO:0000313" key="3">
    <source>
        <dbReference type="Proteomes" id="UP000777438"/>
    </source>
</evidence>
<name>A0A9P8WMK8_9HYPO</name>
<evidence type="ECO:0000256" key="1">
    <source>
        <dbReference type="SAM" id="MobiDB-lite"/>
    </source>
</evidence>
<dbReference type="EMBL" id="JAGPYM010000001">
    <property type="protein sequence ID" value="KAH6900524.1"/>
    <property type="molecule type" value="Genomic_DNA"/>
</dbReference>
<organism evidence="2 3">
    <name type="scientific">Thelonectria olida</name>
    <dbReference type="NCBI Taxonomy" id="1576542"/>
    <lineage>
        <taxon>Eukaryota</taxon>
        <taxon>Fungi</taxon>
        <taxon>Dikarya</taxon>
        <taxon>Ascomycota</taxon>
        <taxon>Pezizomycotina</taxon>
        <taxon>Sordariomycetes</taxon>
        <taxon>Hypocreomycetidae</taxon>
        <taxon>Hypocreales</taxon>
        <taxon>Nectriaceae</taxon>
        <taxon>Thelonectria</taxon>
    </lineage>
</organism>
<feature type="compositionally biased region" description="Polar residues" evidence="1">
    <location>
        <begin position="126"/>
        <end position="140"/>
    </location>
</feature>
<evidence type="ECO:0000313" key="2">
    <source>
        <dbReference type="EMBL" id="KAH6900524.1"/>
    </source>
</evidence>
<feature type="region of interest" description="Disordered" evidence="1">
    <location>
        <begin position="1"/>
        <end position="28"/>
    </location>
</feature>
<accession>A0A9P8WMK8</accession>
<protein>
    <submittedName>
        <fullName evidence="2">Uncharacterized protein</fullName>
    </submittedName>
</protein>
<dbReference type="Proteomes" id="UP000777438">
    <property type="component" value="Unassembled WGS sequence"/>
</dbReference>
<gene>
    <name evidence="2" type="ORF">B0T10DRAFT_571050</name>
</gene>